<dbReference type="SUPFAM" id="SSF48239">
    <property type="entry name" value="Terpenoid cyclases/Protein prenyltransferases"/>
    <property type="match status" value="1"/>
</dbReference>
<evidence type="ECO:0008006" key="3">
    <source>
        <dbReference type="Google" id="ProtNLM"/>
    </source>
</evidence>
<dbReference type="OrthoDB" id="5498016at2"/>
<evidence type="ECO:0000313" key="1">
    <source>
        <dbReference type="EMBL" id="MRG91698.1"/>
    </source>
</evidence>
<dbReference type="Proteomes" id="UP000440224">
    <property type="component" value="Unassembled WGS sequence"/>
</dbReference>
<reference evidence="1 2" key="1">
    <citation type="submission" date="2019-10" db="EMBL/GenBank/DDBJ databases">
        <title>A soil myxobacterium in the family Polyangiaceae.</title>
        <authorList>
            <person name="Li Y."/>
            <person name="Wang J."/>
        </authorList>
    </citation>
    <scope>NUCLEOTIDE SEQUENCE [LARGE SCALE GENOMIC DNA]</scope>
    <source>
        <strain evidence="1 2">DSM 14734</strain>
    </source>
</reference>
<comment type="caution">
    <text evidence="1">The sequence shown here is derived from an EMBL/GenBank/DDBJ whole genome shotgun (WGS) entry which is preliminary data.</text>
</comment>
<dbReference type="InterPro" id="IPR008930">
    <property type="entry name" value="Terpenoid_cyclase/PrenylTrfase"/>
</dbReference>
<dbReference type="Gene3D" id="1.50.10.20">
    <property type="match status" value="1"/>
</dbReference>
<gene>
    <name evidence="1" type="ORF">GF068_07130</name>
</gene>
<name>A0A6N7PI93_9BACT</name>
<evidence type="ECO:0000313" key="2">
    <source>
        <dbReference type="Proteomes" id="UP000440224"/>
    </source>
</evidence>
<proteinExistence type="predicted"/>
<dbReference type="RefSeq" id="WP_153818585.1">
    <property type="nucleotide sequence ID" value="NZ_WJIE01000002.1"/>
</dbReference>
<sequence length="617" mass="65913">MNTLRPVWDGLPRAEVRRAQASLQTLGLEEDALRGAANLLGRLADARRPGAHEPIVRTFLLLAAAIHAAARLPAPLEPMPAEDEEAPFSPAAWLLLASRERGSLSIDPEAREAIDAVIVAVGDALDELGEAATIPASSPLATYGLSLLLPALVGRPDDPGLARAADALGCLVRLALEARAFSGVGASAPRPQLLGTIARGAGLGRELDLALAHAAKPAPDRLPLLRLVGDPKLSARLDATCAGWASEVHEALDGEDTRELVEATTTQTSRATRSARLFGFTPRGPTPEEELDRAIELARQGLAADPELRESWEFQRWGGPFDKAYVARLFPVGICLLPLAGVGEDISPRVEALVARRSVDGFRYFEGFAGIPPDADDLGLALQLLARSAGRAAAVEALAWPIEVLVRNTGEDGAMAVWLEQHLREPTPDGAPRWLGSRCVAVAANALIGLAEAGVVLPEGYFDRTLGWITRVWEAEGGRAVHFYPTPFARYLLARLADVAERLPGDPAPRVRLRALVSDIEQRIVSSQRADGSLGGGVMATACHLGVLACGRLEPFDPWPAVTFLVSRQDYDGLFPREPFYRTPGKDFAFAAHGARSITAALCLEAFVRTRARLARG</sequence>
<dbReference type="AlphaFoldDB" id="A0A6N7PI93"/>
<accession>A0A6N7PI93</accession>
<organism evidence="1 2">
    <name type="scientific">Polyangium spumosum</name>
    <dbReference type="NCBI Taxonomy" id="889282"/>
    <lineage>
        <taxon>Bacteria</taxon>
        <taxon>Pseudomonadati</taxon>
        <taxon>Myxococcota</taxon>
        <taxon>Polyangia</taxon>
        <taxon>Polyangiales</taxon>
        <taxon>Polyangiaceae</taxon>
        <taxon>Polyangium</taxon>
    </lineage>
</organism>
<dbReference type="EMBL" id="WJIE01000002">
    <property type="protein sequence ID" value="MRG91698.1"/>
    <property type="molecule type" value="Genomic_DNA"/>
</dbReference>
<protein>
    <recommendedName>
        <fullName evidence="3">Squalene cyclase C-terminal domain-containing protein</fullName>
    </recommendedName>
</protein>
<keyword evidence="2" id="KW-1185">Reference proteome</keyword>